<feature type="compositionally biased region" description="Polar residues" evidence="1">
    <location>
        <begin position="34"/>
        <end position="43"/>
    </location>
</feature>
<dbReference type="AlphaFoldDB" id="A0A180GW87"/>
<evidence type="ECO:0000313" key="3">
    <source>
        <dbReference type="EnsemblFungi" id="PTTG_26332-t43_1-p1"/>
    </source>
</evidence>
<reference evidence="3 4" key="3">
    <citation type="journal article" date="2017" name="G3 (Bethesda)">
        <title>Comparative analysis highlights variable genome content of wheat rusts and divergence of the mating loci.</title>
        <authorList>
            <person name="Cuomo C.A."/>
            <person name="Bakkeren G."/>
            <person name="Khalil H.B."/>
            <person name="Panwar V."/>
            <person name="Joly D."/>
            <person name="Linning R."/>
            <person name="Sakthikumar S."/>
            <person name="Song X."/>
            <person name="Adiconis X."/>
            <person name="Fan L."/>
            <person name="Goldberg J.M."/>
            <person name="Levin J.Z."/>
            <person name="Young S."/>
            <person name="Zeng Q."/>
            <person name="Anikster Y."/>
            <person name="Bruce M."/>
            <person name="Wang M."/>
            <person name="Yin C."/>
            <person name="McCallum B."/>
            <person name="Szabo L.J."/>
            <person name="Hulbert S."/>
            <person name="Chen X."/>
            <person name="Fellers J.P."/>
        </authorList>
    </citation>
    <scope>NUCLEOTIDE SEQUENCE</scope>
    <source>
        <strain evidence="3">isolate 1-1 / race 1 (BBBD)</strain>
        <strain evidence="4">Isolate 1-1 / race 1 (BBBD)</strain>
    </source>
</reference>
<dbReference type="EnsemblFungi" id="PTTG_26332-t43_1">
    <property type="protein sequence ID" value="PTTG_26332-t43_1-p1"/>
    <property type="gene ID" value="PTTG_26332"/>
</dbReference>
<keyword evidence="4" id="KW-1185">Reference proteome</keyword>
<organism evidence="2">
    <name type="scientific">Puccinia triticina (isolate 1-1 / race 1 (BBBD))</name>
    <name type="common">Brown leaf rust fungus</name>
    <dbReference type="NCBI Taxonomy" id="630390"/>
    <lineage>
        <taxon>Eukaryota</taxon>
        <taxon>Fungi</taxon>
        <taxon>Dikarya</taxon>
        <taxon>Basidiomycota</taxon>
        <taxon>Pucciniomycotina</taxon>
        <taxon>Pucciniomycetes</taxon>
        <taxon>Pucciniales</taxon>
        <taxon>Pucciniaceae</taxon>
        <taxon>Puccinia</taxon>
    </lineage>
</organism>
<evidence type="ECO:0000313" key="2">
    <source>
        <dbReference type="EMBL" id="OAV96542.1"/>
    </source>
</evidence>
<reference evidence="3" key="4">
    <citation type="submission" date="2025-05" db="UniProtKB">
        <authorList>
            <consortium name="EnsemblFungi"/>
        </authorList>
    </citation>
    <scope>IDENTIFICATION</scope>
    <source>
        <strain evidence="3">isolate 1-1 / race 1 (BBBD)</strain>
    </source>
</reference>
<dbReference type="Proteomes" id="UP000005240">
    <property type="component" value="Unassembled WGS sequence"/>
</dbReference>
<feature type="compositionally biased region" description="Basic and acidic residues" evidence="1">
    <location>
        <begin position="22"/>
        <end position="33"/>
    </location>
</feature>
<sequence length="83" mass="9572">MPHYPIEALGPTDAQLVQLDRQRDQSSPCEHRSYSSAFSTNIPGSMRARCMATKRVQGEEERGRARRQSLRRWRRQQGEKATA</sequence>
<feature type="region of interest" description="Disordered" evidence="1">
    <location>
        <begin position="22"/>
        <end position="83"/>
    </location>
</feature>
<protein>
    <submittedName>
        <fullName evidence="2 3">Uncharacterized protein</fullName>
    </submittedName>
</protein>
<feature type="compositionally biased region" description="Basic residues" evidence="1">
    <location>
        <begin position="64"/>
        <end position="75"/>
    </location>
</feature>
<reference evidence="2" key="1">
    <citation type="submission" date="2009-11" db="EMBL/GenBank/DDBJ databases">
        <authorList>
            <consortium name="The Broad Institute Genome Sequencing Platform"/>
            <person name="Ward D."/>
            <person name="Feldgarden M."/>
            <person name="Earl A."/>
            <person name="Young S.K."/>
            <person name="Zeng Q."/>
            <person name="Koehrsen M."/>
            <person name="Alvarado L."/>
            <person name="Berlin A."/>
            <person name="Bochicchio J."/>
            <person name="Borenstein D."/>
            <person name="Chapman S.B."/>
            <person name="Chen Z."/>
            <person name="Engels R."/>
            <person name="Freedman E."/>
            <person name="Gellesch M."/>
            <person name="Goldberg J."/>
            <person name="Griggs A."/>
            <person name="Gujja S."/>
            <person name="Heilman E."/>
            <person name="Heiman D."/>
            <person name="Hepburn T."/>
            <person name="Howarth C."/>
            <person name="Jen D."/>
            <person name="Larson L."/>
            <person name="Lewis B."/>
            <person name="Mehta T."/>
            <person name="Park D."/>
            <person name="Pearson M."/>
            <person name="Roberts A."/>
            <person name="Saif S."/>
            <person name="Shea T."/>
            <person name="Shenoy N."/>
            <person name="Sisk P."/>
            <person name="Stolte C."/>
            <person name="Sykes S."/>
            <person name="Thomson T."/>
            <person name="Walk T."/>
            <person name="White J."/>
            <person name="Yandava C."/>
            <person name="Izard J."/>
            <person name="Baranova O.V."/>
            <person name="Blanton J.M."/>
            <person name="Tanner A.C."/>
            <person name="Dewhirst F.E."/>
            <person name="Haas B."/>
            <person name="Nusbaum C."/>
            <person name="Birren B."/>
        </authorList>
    </citation>
    <scope>NUCLEOTIDE SEQUENCE [LARGE SCALE GENOMIC DNA]</scope>
    <source>
        <strain evidence="2">1-1 BBBD Race 1</strain>
    </source>
</reference>
<name>A0A180GW87_PUCT1</name>
<evidence type="ECO:0000313" key="4">
    <source>
        <dbReference type="Proteomes" id="UP000005240"/>
    </source>
</evidence>
<evidence type="ECO:0000256" key="1">
    <source>
        <dbReference type="SAM" id="MobiDB-lite"/>
    </source>
</evidence>
<dbReference type="EMBL" id="ADAS02000019">
    <property type="protein sequence ID" value="OAV96542.1"/>
    <property type="molecule type" value="Genomic_DNA"/>
</dbReference>
<gene>
    <name evidence="2" type="ORF">PTTG_26332</name>
</gene>
<proteinExistence type="predicted"/>
<reference evidence="2" key="2">
    <citation type="submission" date="2016-05" db="EMBL/GenBank/DDBJ databases">
        <title>Comparative analysis highlights variable genome content of wheat rusts and divergence of the mating loci.</title>
        <authorList>
            <person name="Cuomo C.A."/>
            <person name="Bakkeren G."/>
            <person name="Szabo L."/>
            <person name="Khalil H."/>
            <person name="Joly D."/>
            <person name="Goldberg J."/>
            <person name="Young S."/>
            <person name="Zeng Q."/>
            <person name="Fellers J."/>
        </authorList>
    </citation>
    <scope>NUCLEOTIDE SEQUENCE [LARGE SCALE GENOMIC DNA]</scope>
    <source>
        <strain evidence="2">1-1 BBBD Race 1</strain>
    </source>
</reference>
<accession>A0A180GW87</accession>
<dbReference type="VEuPathDB" id="FungiDB:PTTG_26332"/>